<proteinExistence type="predicted"/>
<organism evidence="2">
    <name type="scientific">Tetraselmis sp. GSL018</name>
    <dbReference type="NCBI Taxonomy" id="582737"/>
    <lineage>
        <taxon>Eukaryota</taxon>
        <taxon>Viridiplantae</taxon>
        <taxon>Chlorophyta</taxon>
        <taxon>core chlorophytes</taxon>
        <taxon>Chlorodendrophyceae</taxon>
        <taxon>Chlorodendrales</taxon>
        <taxon>Chlorodendraceae</taxon>
        <taxon>Tetraselmis</taxon>
    </lineage>
</organism>
<protein>
    <submittedName>
        <fullName evidence="2">Nedd8-activating enzyme e1 regulatory subunit</fullName>
    </submittedName>
</protein>
<gene>
    <name evidence="2" type="ORF">TSPGSL018_7327</name>
</gene>
<feature type="region of interest" description="Disordered" evidence="1">
    <location>
        <begin position="139"/>
        <end position="202"/>
    </location>
</feature>
<evidence type="ECO:0000313" key="2">
    <source>
        <dbReference type="EMBL" id="JAC69048.1"/>
    </source>
</evidence>
<feature type="compositionally biased region" description="Low complexity" evidence="1">
    <location>
        <begin position="252"/>
        <end position="263"/>
    </location>
</feature>
<name>A0A061RAP2_9CHLO</name>
<feature type="region of interest" description="Disordered" evidence="1">
    <location>
        <begin position="234"/>
        <end position="263"/>
    </location>
</feature>
<reference evidence="2" key="1">
    <citation type="submission" date="2014-05" db="EMBL/GenBank/DDBJ databases">
        <title>The transcriptome of the halophilic microalga Tetraselmis sp. GSL018 isolated from the Great Salt Lake, Utah.</title>
        <authorList>
            <person name="Jinkerson R.E."/>
            <person name="D'Adamo S."/>
            <person name="Posewitz M.C."/>
        </authorList>
    </citation>
    <scope>NUCLEOTIDE SEQUENCE</scope>
    <source>
        <strain evidence="2">GSL018</strain>
    </source>
</reference>
<evidence type="ECO:0000256" key="1">
    <source>
        <dbReference type="SAM" id="MobiDB-lite"/>
    </source>
</evidence>
<sequence length="263" mass="28615">MQRTVEGVPVAEDNFSEALANAHRVWIPMGIPYEVRQIMDDPAADITRESDDFWIMVAALRAFVASEVRWRHSDFWRPSRRASAVQETDPGNRCVGLGARGGTPEALPPFFPAAQPRKGGPWFFTPTLFPFLPRTPAGPASCSRSCDRRRSQTSRPAPSLPLASPLLRRPCTPLPPPSLLEAKGPLSFGAPEGSSKHAAAPSIPELRSCLRPVLPLDPPPLPFWKPRALSPLPPPALVSDPWSAQRLPPNTLPLSSPRSALAS</sequence>
<dbReference type="AlphaFoldDB" id="A0A061RAP2"/>
<dbReference type="EMBL" id="GBEZ01017276">
    <property type="protein sequence ID" value="JAC69048.1"/>
    <property type="molecule type" value="Transcribed_RNA"/>
</dbReference>
<accession>A0A061RAP2</accession>
<feature type="compositionally biased region" description="Low complexity" evidence="1">
    <location>
        <begin position="153"/>
        <end position="171"/>
    </location>
</feature>